<feature type="transmembrane region" description="Helical" evidence="1">
    <location>
        <begin position="20"/>
        <end position="38"/>
    </location>
</feature>
<gene>
    <name evidence="2" type="ORF">WN48_09780</name>
</gene>
<evidence type="ECO:0000313" key="3">
    <source>
        <dbReference type="Proteomes" id="UP000250275"/>
    </source>
</evidence>
<feature type="transmembrane region" description="Helical" evidence="1">
    <location>
        <begin position="44"/>
        <end position="67"/>
    </location>
</feature>
<reference evidence="2 3" key="1">
    <citation type="submission" date="2015-07" db="EMBL/GenBank/DDBJ databases">
        <title>The genome of Eufriesea mexicana.</title>
        <authorList>
            <person name="Pan H."/>
            <person name="Kapheim K."/>
        </authorList>
    </citation>
    <scope>NUCLEOTIDE SEQUENCE [LARGE SCALE GENOMIC DNA]</scope>
    <source>
        <strain evidence="2">0111107269</strain>
        <tissue evidence="2">Whole body</tissue>
    </source>
</reference>
<name>A0A310SJD2_9HYME</name>
<organism evidence="2 3">
    <name type="scientific">Eufriesea mexicana</name>
    <dbReference type="NCBI Taxonomy" id="516756"/>
    <lineage>
        <taxon>Eukaryota</taxon>
        <taxon>Metazoa</taxon>
        <taxon>Ecdysozoa</taxon>
        <taxon>Arthropoda</taxon>
        <taxon>Hexapoda</taxon>
        <taxon>Insecta</taxon>
        <taxon>Pterygota</taxon>
        <taxon>Neoptera</taxon>
        <taxon>Endopterygota</taxon>
        <taxon>Hymenoptera</taxon>
        <taxon>Apocrita</taxon>
        <taxon>Aculeata</taxon>
        <taxon>Apoidea</taxon>
        <taxon>Anthophila</taxon>
        <taxon>Apidae</taxon>
        <taxon>Eufriesea</taxon>
    </lineage>
</organism>
<evidence type="ECO:0000256" key="1">
    <source>
        <dbReference type="SAM" id="Phobius"/>
    </source>
</evidence>
<dbReference type="EMBL" id="KQ766904">
    <property type="protein sequence ID" value="OAD53542.1"/>
    <property type="molecule type" value="Genomic_DNA"/>
</dbReference>
<protein>
    <submittedName>
        <fullName evidence="2">Uncharacterized protein</fullName>
    </submittedName>
</protein>
<evidence type="ECO:0000313" key="2">
    <source>
        <dbReference type="EMBL" id="OAD53542.1"/>
    </source>
</evidence>
<dbReference type="AlphaFoldDB" id="A0A310SJD2"/>
<keyword evidence="1" id="KW-0812">Transmembrane</keyword>
<proteinExistence type="predicted"/>
<dbReference type="Proteomes" id="UP000250275">
    <property type="component" value="Unassembled WGS sequence"/>
</dbReference>
<keyword evidence="1" id="KW-1133">Transmembrane helix</keyword>
<sequence length="433" mass="47634">MLWRYIRSGMMRRWRQVLIVLLRLLLSLLLLLLLLLLLRTLLLLLLLLLDLLLCLLHLLLLLLLLLLTRRVRKILKVKSHRWHTAMLLMRRLSHGGNVGRRSGQRRPAFCRRRRAHVARLKVPKSVLVRRTRIQFVLAVPPRVRKLADAFVVVHEVDTGATILTRVVGTVVDVGLAIGTSIASQAVATVPVQMVVASATVLTGIRAAFVDVSLTPLASVAWQTVADKLVDTVLAGAAVHARIAGTLVHVAEASSIVVAARTVAPEVVYQVYAAATVGTGVAGALVDVRFAVLTGFSSLKILNYVELANSIFPRPNVAPGVQLPETLNKGRQLVEVKRNPRRYLAIPKTLSACVTGKDEENCPPSMAVFPASGSCKTEERRQISCPSYEVSRWDLIMQTLGPGCAIERLIGRGKRFFGHMPSPRTKTDLVLECH</sequence>
<accession>A0A310SJD2</accession>
<keyword evidence="3" id="KW-1185">Reference proteome</keyword>
<keyword evidence="1" id="KW-0472">Membrane</keyword>